<sequence length="73" mass="7980">MFPELGVSAAGDGAEVRRSPFAALGSTSVDFFSAFLEIFYEEKDFAVRVDGRRMRSLRSSSDALSSAGKQLRQ</sequence>
<evidence type="ECO:0000313" key="1">
    <source>
        <dbReference type="EMBL" id="KAK2820494.1"/>
    </source>
</evidence>
<reference evidence="1" key="1">
    <citation type="submission" date="2023-07" db="EMBL/GenBank/DDBJ databases">
        <title>Chromosome-level Genome Assembly of Striped Snakehead (Channa striata).</title>
        <authorList>
            <person name="Liu H."/>
        </authorList>
    </citation>
    <scope>NUCLEOTIDE SEQUENCE</scope>
    <source>
        <strain evidence="1">Gz</strain>
        <tissue evidence="1">Muscle</tissue>
    </source>
</reference>
<organism evidence="1 2">
    <name type="scientific">Channa striata</name>
    <name type="common">Snakehead murrel</name>
    <name type="synonym">Ophicephalus striatus</name>
    <dbReference type="NCBI Taxonomy" id="64152"/>
    <lineage>
        <taxon>Eukaryota</taxon>
        <taxon>Metazoa</taxon>
        <taxon>Chordata</taxon>
        <taxon>Craniata</taxon>
        <taxon>Vertebrata</taxon>
        <taxon>Euteleostomi</taxon>
        <taxon>Actinopterygii</taxon>
        <taxon>Neopterygii</taxon>
        <taxon>Teleostei</taxon>
        <taxon>Neoteleostei</taxon>
        <taxon>Acanthomorphata</taxon>
        <taxon>Anabantaria</taxon>
        <taxon>Anabantiformes</taxon>
        <taxon>Channoidei</taxon>
        <taxon>Channidae</taxon>
        <taxon>Channa</taxon>
    </lineage>
</organism>
<proteinExistence type="predicted"/>
<dbReference type="AlphaFoldDB" id="A0AA88IUD8"/>
<comment type="caution">
    <text evidence="1">The sequence shown here is derived from an EMBL/GenBank/DDBJ whole genome shotgun (WGS) entry which is preliminary data.</text>
</comment>
<name>A0AA88IUD8_CHASR</name>
<evidence type="ECO:0000313" key="2">
    <source>
        <dbReference type="Proteomes" id="UP001187415"/>
    </source>
</evidence>
<dbReference type="Proteomes" id="UP001187415">
    <property type="component" value="Unassembled WGS sequence"/>
</dbReference>
<accession>A0AA88IUD8</accession>
<keyword evidence="2" id="KW-1185">Reference proteome</keyword>
<gene>
    <name evidence="1" type="ORF">Q5P01_023453</name>
</gene>
<protein>
    <submittedName>
        <fullName evidence="1">Uncharacterized protein</fullName>
    </submittedName>
</protein>
<dbReference type="EMBL" id="JAUPFM010000019">
    <property type="protein sequence ID" value="KAK2820494.1"/>
    <property type="molecule type" value="Genomic_DNA"/>
</dbReference>